<feature type="compositionally biased region" description="Low complexity" evidence="1">
    <location>
        <begin position="116"/>
        <end position="143"/>
    </location>
</feature>
<keyword evidence="2" id="KW-0472">Membrane</keyword>
<evidence type="ECO:0000256" key="2">
    <source>
        <dbReference type="SAM" id="Phobius"/>
    </source>
</evidence>
<organism evidence="3 4">
    <name type="scientific">Companilactobacillus mindensis DSM 14500</name>
    <dbReference type="NCBI Taxonomy" id="1423770"/>
    <lineage>
        <taxon>Bacteria</taxon>
        <taxon>Bacillati</taxon>
        <taxon>Bacillota</taxon>
        <taxon>Bacilli</taxon>
        <taxon>Lactobacillales</taxon>
        <taxon>Lactobacillaceae</taxon>
        <taxon>Companilactobacillus</taxon>
    </lineage>
</organism>
<name>A0A0R1QGL2_9LACO</name>
<evidence type="ECO:0000313" key="3">
    <source>
        <dbReference type="EMBL" id="KRL44007.1"/>
    </source>
</evidence>
<reference evidence="3 4" key="1">
    <citation type="journal article" date="2015" name="Genome Announc.">
        <title>Expanding the biotechnology potential of lactobacilli through comparative genomics of 213 strains and associated genera.</title>
        <authorList>
            <person name="Sun Z."/>
            <person name="Harris H.M."/>
            <person name="McCann A."/>
            <person name="Guo C."/>
            <person name="Argimon S."/>
            <person name="Zhang W."/>
            <person name="Yang X."/>
            <person name="Jeffery I.B."/>
            <person name="Cooney J.C."/>
            <person name="Kagawa T.F."/>
            <person name="Liu W."/>
            <person name="Song Y."/>
            <person name="Salvetti E."/>
            <person name="Wrobel A."/>
            <person name="Rasinkangas P."/>
            <person name="Parkhill J."/>
            <person name="Rea M.C."/>
            <person name="O'Sullivan O."/>
            <person name="Ritari J."/>
            <person name="Douillard F.P."/>
            <person name="Paul Ross R."/>
            <person name="Yang R."/>
            <person name="Briner A.E."/>
            <person name="Felis G.E."/>
            <person name="de Vos W.M."/>
            <person name="Barrangou R."/>
            <person name="Klaenhammer T.R."/>
            <person name="Caufield P.W."/>
            <person name="Cui Y."/>
            <person name="Zhang H."/>
            <person name="O'Toole P.W."/>
        </authorList>
    </citation>
    <scope>NUCLEOTIDE SEQUENCE [LARGE SCALE GENOMIC DNA]</scope>
    <source>
        <strain evidence="3 4">DSM 14500</strain>
    </source>
</reference>
<dbReference type="PATRIC" id="fig|1423770.3.peg.411"/>
<dbReference type="SUPFAM" id="SSF57884">
    <property type="entry name" value="Ada DNA repair protein, N-terminal domain (N-Ada 10)"/>
    <property type="match status" value="1"/>
</dbReference>
<protein>
    <recommendedName>
        <fullName evidence="5">DNA-entry nuclease</fullName>
    </recommendedName>
</protein>
<evidence type="ECO:0000313" key="4">
    <source>
        <dbReference type="Proteomes" id="UP000050872"/>
    </source>
</evidence>
<dbReference type="STRING" id="1423770.FD29_GL000407"/>
<feature type="transmembrane region" description="Helical" evidence="2">
    <location>
        <begin position="38"/>
        <end position="55"/>
    </location>
</feature>
<feature type="region of interest" description="Disordered" evidence="1">
    <location>
        <begin position="111"/>
        <end position="154"/>
    </location>
</feature>
<feature type="transmembrane region" description="Helical" evidence="2">
    <location>
        <begin position="6"/>
        <end position="26"/>
    </location>
</feature>
<keyword evidence="4" id="KW-1185">Reference proteome</keyword>
<gene>
    <name evidence="3" type="ORF">FD29_GL000407</name>
</gene>
<dbReference type="AlphaFoldDB" id="A0A0R1QGL2"/>
<accession>A0A0R1QGL2</accession>
<dbReference type="InterPro" id="IPR035451">
    <property type="entry name" value="Ada-like_dom_sf"/>
</dbReference>
<sequence length="198" mass="21835">MENKIGGKGMIIVALIAALIVIFFAVEVLKNHKNRYRIGLFSGIMVLLFAIGGLVNQNQSPTKFSQVAVAKTIKKVTAKDKYQIAKKENVALVAKKKKLLKQERKLKRQKSSIVKQEAAAQANQAAAQTQDTQPTQSQSQSQSRGDMNTGDSKQIVGNVNSHIYHVPGQSGYNMNSKNAVYFNTEQDAINAGYRRAKR</sequence>
<evidence type="ECO:0000256" key="1">
    <source>
        <dbReference type="SAM" id="MobiDB-lite"/>
    </source>
</evidence>
<proteinExistence type="predicted"/>
<dbReference type="EMBL" id="AZEZ01000062">
    <property type="protein sequence ID" value="KRL44007.1"/>
    <property type="molecule type" value="Genomic_DNA"/>
</dbReference>
<comment type="caution">
    <text evidence="3">The sequence shown here is derived from an EMBL/GenBank/DDBJ whole genome shotgun (WGS) entry which is preliminary data.</text>
</comment>
<keyword evidence="2" id="KW-0812">Transmembrane</keyword>
<evidence type="ECO:0008006" key="5">
    <source>
        <dbReference type="Google" id="ProtNLM"/>
    </source>
</evidence>
<dbReference type="Proteomes" id="UP000050872">
    <property type="component" value="Unassembled WGS sequence"/>
</dbReference>
<keyword evidence="2" id="KW-1133">Transmembrane helix</keyword>
<feature type="compositionally biased region" description="Polar residues" evidence="1">
    <location>
        <begin position="144"/>
        <end position="154"/>
    </location>
</feature>
<dbReference type="Gene3D" id="3.40.10.10">
    <property type="entry name" value="DNA Methylphosphotriester Repair Domain"/>
    <property type="match status" value="1"/>
</dbReference>